<keyword evidence="1" id="KW-0732">Signal</keyword>
<name>A0ABU9NMJ4_9FLAO</name>
<protein>
    <submittedName>
        <fullName evidence="2">Nuclear transport factor 2 family protein</fullName>
    </submittedName>
</protein>
<comment type="caution">
    <text evidence="2">The sequence shown here is derived from an EMBL/GenBank/DDBJ whole genome shotgun (WGS) entry which is preliminary data.</text>
</comment>
<dbReference type="SUPFAM" id="SSF54427">
    <property type="entry name" value="NTF2-like"/>
    <property type="match status" value="1"/>
</dbReference>
<evidence type="ECO:0000313" key="2">
    <source>
        <dbReference type="EMBL" id="MEM0575494.1"/>
    </source>
</evidence>
<sequence length="150" mass="17650">MKYTKIAYLVVMVLLQRATFAQASYNKSEINQIEETLKHYIEGTANGQPERLKKAFHPDFNLYSVVKDTLRVWKGQDYSSNIKEGEKTNRIGRILFIDIENDAAIAKVEILMPERQRIYTDYFLLLKYQGTWKIIHKSFAWRALSKIDKK</sequence>
<organism evidence="2 3">
    <name type="scientific">Flavobacterium polysaccharolyticum</name>
    <dbReference type="NCBI Taxonomy" id="3133148"/>
    <lineage>
        <taxon>Bacteria</taxon>
        <taxon>Pseudomonadati</taxon>
        <taxon>Bacteroidota</taxon>
        <taxon>Flavobacteriia</taxon>
        <taxon>Flavobacteriales</taxon>
        <taxon>Flavobacteriaceae</taxon>
        <taxon>Flavobacterium</taxon>
    </lineage>
</organism>
<dbReference type="InterPro" id="IPR039437">
    <property type="entry name" value="FrzH/put_lumazine-bd"/>
</dbReference>
<feature type="chain" id="PRO_5046631438" evidence="1">
    <location>
        <begin position="24"/>
        <end position="150"/>
    </location>
</feature>
<dbReference type="EMBL" id="JBCGDP010000002">
    <property type="protein sequence ID" value="MEM0575494.1"/>
    <property type="molecule type" value="Genomic_DNA"/>
</dbReference>
<feature type="signal peptide" evidence="1">
    <location>
        <begin position="1"/>
        <end position="23"/>
    </location>
</feature>
<evidence type="ECO:0000313" key="3">
    <source>
        <dbReference type="Proteomes" id="UP001468798"/>
    </source>
</evidence>
<reference evidence="2 3" key="1">
    <citation type="submission" date="2024-03" db="EMBL/GenBank/DDBJ databases">
        <title>Two novel species of the genus Flavobacterium exhibiting potentially degradation of complex polysaccharides.</title>
        <authorList>
            <person name="Lian X."/>
        </authorList>
    </citation>
    <scope>NUCLEOTIDE SEQUENCE [LARGE SCALE GENOMIC DNA]</scope>
    <source>
        <strain evidence="2 3">N6</strain>
    </source>
</reference>
<evidence type="ECO:0000256" key="1">
    <source>
        <dbReference type="SAM" id="SignalP"/>
    </source>
</evidence>
<dbReference type="RefSeq" id="WP_342690583.1">
    <property type="nucleotide sequence ID" value="NZ_JBCGDP010000002.1"/>
</dbReference>
<keyword evidence="3" id="KW-1185">Reference proteome</keyword>
<dbReference type="Proteomes" id="UP001468798">
    <property type="component" value="Unassembled WGS sequence"/>
</dbReference>
<gene>
    <name evidence="2" type="ORF">WFZ86_03205</name>
</gene>
<proteinExistence type="predicted"/>
<dbReference type="Pfam" id="PF12893">
    <property type="entry name" value="Lumazine_bd_2"/>
    <property type="match status" value="1"/>
</dbReference>
<dbReference type="Gene3D" id="3.10.450.50">
    <property type="match status" value="1"/>
</dbReference>
<dbReference type="InterPro" id="IPR032710">
    <property type="entry name" value="NTF2-like_dom_sf"/>
</dbReference>
<accession>A0ABU9NMJ4</accession>